<organism evidence="1 2">
    <name type="scientific">Solanum commersonii</name>
    <name type="common">Commerson's wild potato</name>
    <name type="synonym">Commerson's nightshade</name>
    <dbReference type="NCBI Taxonomy" id="4109"/>
    <lineage>
        <taxon>Eukaryota</taxon>
        <taxon>Viridiplantae</taxon>
        <taxon>Streptophyta</taxon>
        <taxon>Embryophyta</taxon>
        <taxon>Tracheophyta</taxon>
        <taxon>Spermatophyta</taxon>
        <taxon>Magnoliopsida</taxon>
        <taxon>eudicotyledons</taxon>
        <taxon>Gunneridae</taxon>
        <taxon>Pentapetalae</taxon>
        <taxon>asterids</taxon>
        <taxon>lamiids</taxon>
        <taxon>Solanales</taxon>
        <taxon>Solanaceae</taxon>
        <taxon>Solanoideae</taxon>
        <taxon>Solaneae</taxon>
        <taxon>Solanum</taxon>
    </lineage>
</organism>
<evidence type="ECO:0008006" key="3">
    <source>
        <dbReference type="Google" id="ProtNLM"/>
    </source>
</evidence>
<dbReference type="PANTHER" id="PTHR35546:SF16">
    <property type="entry name" value="F-BOX ASSOCIATED UBIQUITINATION EFFECTOR FAMILY PROTEIN-RELATED"/>
    <property type="match status" value="1"/>
</dbReference>
<evidence type="ECO:0000313" key="2">
    <source>
        <dbReference type="Proteomes" id="UP000824120"/>
    </source>
</evidence>
<dbReference type="PANTHER" id="PTHR35546">
    <property type="entry name" value="F-BOX PROTEIN INTERACTION DOMAIN PROTEIN-RELATED"/>
    <property type="match status" value="1"/>
</dbReference>
<comment type="caution">
    <text evidence="1">The sequence shown here is derived from an EMBL/GenBank/DDBJ whole genome shotgun (WGS) entry which is preliminary data.</text>
</comment>
<evidence type="ECO:0000313" key="1">
    <source>
        <dbReference type="EMBL" id="KAG5570195.1"/>
    </source>
</evidence>
<dbReference type="AlphaFoldDB" id="A0A9J5W3T3"/>
<reference evidence="1 2" key="1">
    <citation type="submission" date="2020-09" db="EMBL/GenBank/DDBJ databases">
        <title>De no assembly of potato wild relative species, Solanum commersonii.</title>
        <authorList>
            <person name="Cho K."/>
        </authorList>
    </citation>
    <scope>NUCLEOTIDE SEQUENCE [LARGE SCALE GENOMIC DNA]</scope>
    <source>
        <strain evidence="1">LZ3.2</strain>
        <tissue evidence="1">Leaf</tissue>
    </source>
</reference>
<dbReference type="EMBL" id="JACXVP010000012">
    <property type="protein sequence ID" value="KAG5570195.1"/>
    <property type="molecule type" value="Genomic_DNA"/>
</dbReference>
<keyword evidence="2" id="KW-1185">Reference proteome</keyword>
<proteinExistence type="predicted"/>
<name>A0A9J5W3T3_SOLCO</name>
<protein>
    <recommendedName>
        <fullName evidence="3">F-box protein</fullName>
    </recommendedName>
</protein>
<gene>
    <name evidence="1" type="ORF">H5410_059961</name>
</gene>
<dbReference type="OrthoDB" id="1845982at2759"/>
<accession>A0A9J5W3T3</accession>
<sequence>MKIEASSRQGILCCMRPTRNNNYRYYICKPSIKEWKVLPNPKLRYWTVQVAFVVLKSDHVRFKILRFSKDSPTCSRNLGFGNYFCEIFDSKSLAWRQGNIISLSEDVCLKYHHQPINESGLLYLLTTDDQVLILNYNGEEAYTRFYLPAQVSRNKDYKTKN</sequence>
<dbReference type="InterPro" id="IPR055290">
    <property type="entry name" value="At3g26010-like"/>
</dbReference>
<dbReference type="Proteomes" id="UP000824120">
    <property type="component" value="Chromosome 12"/>
</dbReference>